<dbReference type="GO" id="GO:0046872">
    <property type="term" value="F:metal ion binding"/>
    <property type="evidence" value="ECO:0007669"/>
    <property type="project" value="UniProtKB-KW"/>
</dbReference>
<proteinExistence type="predicted"/>
<dbReference type="Proteomes" id="UP000249720">
    <property type="component" value="Unassembled WGS sequence"/>
</dbReference>
<keyword evidence="2" id="KW-0479">Metal-binding</keyword>
<dbReference type="Gene3D" id="3.30.1360.150">
    <property type="match status" value="1"/>
</dbReference>
<keyword evidence="8" id="KW-1185">Reference proteome</keyword>
<feature type="chain" id="PRO_5015990029" evidence="6">
    <location>
        <begin position="23"/>
        <end position="557"/>
    </location>
</feature>
<dbReference type="GO" id="GO:0004035">
    <property type="term" value="F:alkaline phosphatase activity"/>
    <property type="evidence" value="ECO:0007669"/>
    <property type="project" value="InterPro"/>
</dbReference>
<sequence>MNRKKMLMSLAMVILAISGAVAQNKPNNNASDATIARPKLVVGIIVDQMRWDYLYRFYNVYEPNGGFKRLLNQGFSCDNTLMPYLPTVTAVGHTCVYTGSVPTIAGITGNNWYDNNTHKTVYCTDDASVSTVGSTTKAAGEMSPRNLWVTTITDELRLATNFKSKTIGLSIKDRGAILPAGHAANAAYWYDYQTGNFISSTYYMNQLPEWLTAFNNKKWVDTYYEKNWSPLLPKATYEALCDADVNDYESQPFGKDQKGFPYNLEKFKGKDYSKIASTPYANELLENLAETTIANEQLGKGNATDFLAVSFSSTDYIGHAFGPNSWEVLDVYARLDRTLGKFFDYLDKTIGKNQYTVFLTADHAGAQIPEFLAKHNIPGGRADDPDIKRSLNQYLAEQFHQPNLINAVWEFDVYLNHNLIDSLQLNQAAIEKSIAQYLQKDDRVLTVVNKAKAATASLPVNIREMIVNGYTPKRSGDLQIIMKSGVMDAGKTGMSHGVAYTYDTHIPLLFYGWGIQKGHLNRTTYMTDISATIAALLKIQMPSGCIGQPITEAYRNN</sequence>
<feature type="binding site" evidence="5">
    <location>
        <position position="110"/>
    </location>
    <ligand>
        <name>substrate</name>
    </ligand>
</feature>
<dbReference type="CDD" id="cd16016">
    <property type="entry name" value="AP-SPAP"/>
    <property type="match status" value="1"/>
</dbReference>
<protein>
    <submittedName>
        <fullName evidence="7">Type I phosphodiesterase/nucleotide pyrophosphatase</fullName>
    </submittedName>
</protein>
<dbReference type="InterPro" id="IPR026263">
    <property type="entry name" value="Alkaline_phosphatase_prok"/>
</dbReference>
<dbReference type="PIRSF" id="PIRSF031924">
    <property type="entry name" value="Pi-irrepressible_AP"/>
    <property type="match status" value="1"/>
</dbReference>
<comment type="caution">
    <text evidence="7">The sequence shown here is derived from an EMBL/GenBank/DDBJ whole genome shotgun (WGS) entry which is preliminary data.</text>
</comment>
<dbReference type="RefSeq" id="WP_111294313.1">
    <property type="nucleotide sequence ID" value="NZ_QKZV01000003.1"/>
</dbReference>
<gene>
    <name evidence="7" type="ORF">LX80_01229</name>
</gene>
<dbReference type="OrthoDB" id="9766127at2"/>
<dbReference type="Pfam" id="PF01663">
    <property type="entry name" value="Phosphodiest"/>
    <property type="match status" value="1"/>
</dbReference>
<evidence type="ECO:0000256" key="6">
    <source>
        <dbReference type="SAM" id="SignalP"/>
    </source>
</evidence>
<accession>A0A2W7RS42</accession>
<evidence type="ECO:0000256" key="1">
    <source>
        <dbReference type="ARBA" id="ARBA00022553"/>
    </source>
</evidence>
<dbReference type="AlphaFoldDB" id="A0A2W7RS42"/>
<dbReference type="SUPFAM" id="SSF53649">
    <property type="entry name" value="Alkaline phosphatase-like"/>
    <property type="match status" value="1"/>
</dbReference>
<dbReference type="PANTHER" id="PTHR10151">
    <property type="entry name" value="ECTONUCLEOTIDE PYROPHOSPHATASE/PHOSPHODIESTERASE"/>
    <property type="match status" value="1"/>
</dbReference>
<keyword evidence="3 6" id="KW-0732">Signal</keyword>
<name>A0A2W7RS42_9BACT</name>
<dbReference type="InterPro" id="IPR017850">
    <property type="entry name" value="Alkaline_phosphatase_core_sf"/>
</dbReference>
<dbReference type="PANTHER" id="PTHR10151:SF120">
    <property type="entry name" value="BIS(5'-ADENOSYL)-TRIPHOSPHATASE"/>
    <property type="match status" value="1"/>
</dbReference>
<evidence type="ECO:0000313" key="8">
    <source>
        <dbReference type="Proteomes" id="UP000249720"/>
    </source>
</evidence>
<keyword evidence="1 4" id="KW-0597">Phosphoprotein</keyword>
<evidence type="ECO:0000256" key="5">
    <source>
        <dbReference type="PIRSR" id="PIRSR031924-51"/>
    </source>
</evidence>
<organism evidence="7 8">
    <name type="scientific">Hydrotalea sandarakina</name>
    <dbReference type="NCBI Taxonomy" id="1004304"/>
    <lineage>
        <taxon>Bacteria</taxon>
        <taxon>Pseudomonadati</taxon>
        <taxon>Bacteroidota</taxon>
        <taxon>Chitinophagia</taxon>
        <taxon>Chitinophagales</taxon>
        <taxon>Chitinophagaceae</taxon>
        <taxon>Hydrotalea</taxon>
    </lineage>
</organism>
<evidence type="ECO:0000313" key="7">
    <source>
        <dbReference type="EMBL" id="PZX63578.1"/>
    </source>
</evidence>
<evidence type="ECO:0000256" key="3">
    <source>
        <dbReference type="ARBA" id="ARBA00022729"/>
    </source>
</evidence>
<dbReference type="NCBIfam" id="NF042991">
    <property type="entry name" value="alk_phos_PafA"/>
    <property type="match status" value="1"/>
</dbReference>
<evidence type="ECO:0000256" key="2">
    <source>
        <dbReference type="ARBA" id="ARBA00022723"/>
    </source>
</evidence>
<feature type="binding site" evidence="5">
    <location>
        <begin position="172"/>
        <end position="174"/>
    </location>
    <ligand>
        <name>substrate</name>
    </ligand>
</feature>
<feature type="signal peptide" evidence="6">
    <location>
        <begin position="1"/>
        <end position="22"/>
    </location>
</feature>
<dbReference type="InterPro" id="IPR002591">
    <property type="entry name" value="Phosphodiest/P_Trfase"/>
</dbReference>
<dbReference type="EMBL" id="QKZV01000003">
    <property type="protein sequence ID" value="PZX63578.1"/>
    <property type="molecule type" value="Genomic_DNA"/>
</dbReference>
<evidence type="ECO:0000256" key="4">
    <source>
        <dbReference type="PIRSR" id="PIRSR031924-50"/>
    </source>
</evidence>
<feature type="active site" description="Phosphothreonine intermediate" evidence="4">
    <location>
        <position position="89"/>
    </location>
</feature>
<dbReference type="Gene3D" id="3.40.720.10">
    <property type="entry name" value="Alkaline Phosphatase, subunit A"/>
    <property type="match status" value="1"/>
</dbReference>
<reference evidence="7 8" key="1">
    <citation type="submission" date="2018-06" db="EMBL/GenBank/DDBJ databases">
        <title>Genomic Encyclopedia of Archaeal and Bacterial Type Strains, Phase II (KMG-II): from individual species to whole genera.</title>
        <authorList>
            <person name="Goeker M."/>
        </authorList>
    </citation>
    <scope>NUCLEOTIDE SEQUENCE [LARGE SCALE GENOMIC DNA]</scope>
    <source>
        <strain evidence="7 8">DSM 23241</strain>
    </source>
</reference>